<protein>
    <submittedName>
        <fullName evidence="1">Uncharacterized protein</fullName>
    </submittedName>
</protein>
<reference evidence="1" key="1">
    <citation type="journal article" date="2021" name="Proc. Natl. Acad. Sci. U.S.A.">
        <title>A Catalog of Tens of Thousands of Viruses from Human Metagenomes Reveals Hidden Associations with Chronic Diseases.</title>
        <authorList>
            <person name="Tisza M.J."/>
            <person name="Buck C.B."/>
        </authorList>
    </citation>
    <scope>NUCLEOTIDE SEQUENCE</scope>
    <source>
        <strain evidence="1">CtZd434</strain>
    </source>
</reference>
<proteinExistence type="predicted"/>
<evidence type="ECO:0000313" key="1">
    <source>
        <dbReference type="EMBL" id="DAF93883.1"/>
    </source>
</evidence>
<dbReference type="EMBL" id="BK016088">
    <property type="protein sequence ID" value="DAF93883.1"/>
    <property type="molecule type" value="Genomic_DNA"/>
</dbReference>
<organism evidence="1">
    <name type="scientific">Siphoviridae sp. ctZd434</name>
    <dbReference type="NCBI Taxonomy" id="2825559"/>
    <lineage>
        <taxon>Viruses</taxon>
        <taxon>Duplodnaviria</taxon>
        <taxon>Heunggongvirae</taxon>
        <taxon>Uroviricota</taxon>
        <taxon>Caudoviricetes</taxon>
    </lineage>
</organism>
<sequence>MSNLLILYKSGITVHAGKYPNVFRRPYGT</sequence>
<name>A0A8S5UHH6_9CAUD</name>
<accession>A0A8S5UHH6</accession>